<dbReference type="AlphaFoldDB" id="A0A8E2E4A9"/>
<name>A0A8E2E4A9_9PEZI</name>
<dbReference type="EMBL" id="KV745163">
    <property type="protein sequence ID" value="OCK76995.1"/>
    <property type="molecule type" value="Genomic_DNA"/>
</dbReference>
<evidence type="ECO:0000256" key="1">
    <source>
        <dbReference type="SAM" id="MobiDB-lite"/>
    </source>
</evidence>
<keyword evidence="3" id="KW-1185">Reference proteome</keyword>
<accession>A0A8E2E4A9</accession>
<reference evidence="2 3" key="1">
    <citation type="journal article" date="2016" name="Nat. Commun.">
        <title>Ectomycorrhizal ecology is imprinted in the genome of the dominant symbiotic fungus Cenococcum geophilum.</title>
        <authorList>
            <consortium name="DOE Joint Genome Institute"/>
            <person name="Peter M."/>
            <person name="Kohler A."/>
            <person name="Ohm R.A."/>
            <person name="Kuo A."/>
            <person name="Krutzmann J."/>
            <person name="Morin E."/>
            <person name="Arend M."/>
            <person name="Barry K.W."/>
            <person name="Binder M."/>
            <person name="Choi C."/>
            <person name="Clum A."/>
            <person name="Copeland A."/>
            <person name="Grisel N."/>
            <person name="Haridas S."/>
            <person name="Kipfer T."/>
            <person name="LaButti K."/>
            <person name="Lindquist E."/>
            <person name="Lipzen A."/>
            <person name="Maire R."/>
            <person name="Meier B."/>
            <person name="Mihaltcheva S."/>
            <person name="Molinier V."/>
            <person name="Murat C."/>
            <person name="Poggeler S."/>
            <person name="Quandt C.A."/>
            <person name="Sperisen C."/>
            <person name="Tritt A."/>
            <person name="Tisserant E."/>
            <person name="Crous P.W."/>
            <person name="Henrissat B."/>
            <person name="Nehls U."/>
            <person name="Egli S."/>
            <person name="Spatafora J.W."/>
            <person name="Grigoriev I.V."/>
            <person name="Martin F.M."/>
        </authorList>
    </citation>
    <scope>NUCLEOTIDE SEQUENCE [LARGE SCALE GENOMIC DNA]</scope>
    <source>
        <strain evidence="2 3">CBS 459.81</strain>
    </source>
</reference>
<evidence type="ECO:0000313" key="2">
    <source>
        <dbReference type="EMBL" id="OCK76995.1"/>
    </source>
</evidence>
<proteinExistence type="predicted"/>
<gene>
    <name evidence="2" type="ORF">K432DRAFT_395983</name>
</gene>
<feature type="compositionally biased region" description="Low complexity" evidence="1">
    <location>
        <begin position="27"/>
        <end position="37"/>
    </location>
</feature>
<sequence>MGIHNVQNPTQNTTPIGQPTPSNNFGSDLSWSHSPSLPSLDQVVSGVVLPPNATKTSKEGQVSTQEIYPDRKSQIDAALSKLDTVTEDEDKDPEYEVEVEELYRNWAVWSRDMAQITRTRRQSNQNCLQEPSRDINMIQDMDSDSEHQVSIEPELPIISSSEALSPCENCDTLRNSQSTYFNRWPIACPNDSHASGTNSRKRHSDLDSRFTSTWTMFADPEFANGCLTFLQDAEFPWSHCIQLQSRAPAQASHAVCIAGEGHSDALPHTPPAPPLVSGSAQKQPNV</sequence>
<organism evidence="2 3">
    <name type="scientific">Lepidopterella palustris CBS 459.81</name>
    <dbReference type="NCBI Taxonomy" id="1314670"/>
    <lineage>
        <taxon>Eukaryota</taxon>
        <taxon>Fungi</taxon>
        <taxon>Dikarya</taxon>
        <taxon>Ascomycota</taxon>
        <taxon>Pezizomycotina</taxon>
        <taxon>Dothideomycetes</taxon>
        <taxon>Pleosporomycetidae</taxon>
        <taxon>Mytilinidiales</taxon>
        <taxon>Argynnaceae</taxon>
        <taxon>Lepidopterella</taxon>
    </lineage>
</organism>
<dbReference type="Proteomes" id="UP000250266">
    <property type="component" value="Unassembled WGS sequence"/>
</dbReference>
<feature type="region of interest" description="Disordered" evidence="1">
    <location>
        <begin position="1"/>
        <end position="37"/>
    </location>
</feature>
<protein>
    <submittedName>
        <fullName evidence="2">Uncharacterized protein</fullName>
    </submittedName>
</protein>
<evidence type="ECO:0000313" key="3">
    <source>
        <dbReference type="Proteomes" id="UP000250266"/>
    </source>
</evidence>
<feature type="region of interest" description="Disordered" evidence="1">
    <location>
        <begin position="262"/>
        <end position="286"/>
    </location>
</feature>
<feature type="compositionally biased region" description="Polar residues" evidence="1">
    <location>
        <begin position="1"/>
        <end position="26"/>
    </location>
</feature>